<gene>
    <name evidence="10" type="ORF">BA890_05315</name>
</gene>
<evidence type="ECO:0000256" key="7">
    <source>
        <dbReference type="RuleBase" id="RU003355"/>
    </source>
</evidence>
<dbReference type="SUPFAM" id="SSF52743">
    <property type="entry name" value="Subtilisin-like"/>
    <property type="match status" value="1"/>
</dbReference>
<dbReference type="PROSITE" id="PS00136">
    <property type="entry name" value="SUBTILASE_ASP"/>
    <property type="match status" value="1"/>
</dbReference>
<dbReference type="InterPro" id="IPR013783">
    <property type="entry name" value="Ig-like_fold"/>
</dbReference>
<dbReference type="Proteomes" id="UP000092741">
    <property type="component" value="Chromosome 1"/>
</dbReference>
<evidence type="ECO:0000256" key="3">
    <source>
        <dbReference type="ARBA" id="ARBA00022801"/>
    </source>
</evidence>
<dbReference type="InterPro" id="IPR015500">
    <property type="entry name" value="Peptidase_S8_subtilisin-rel"/>
</dbReference>
<evidence type="ECO:0000256" key="1">
    <source>
        <dbReference type="ARBA" id="ARBA00011073"/>
    </source>
</evidence>
<keyword evidence="8" id="KW-0732">Signal</keyword>
<feature type="active site" description="Charge relay system" evidence="5 6">
    <location>
        <position position="397"/>
    </location>
</feature>
<keyword evidence="3 6" id="KW-0378">Hydrolase</keyword>
<reference evidence="10 11" key="1">
    <citation type="submission" date="2016-07" db="EMBL/GenBank/DDBJ databases">
        <title>Developing Vibrio natriegens as a novel, fast-growing host for biotechnology.</title>
        <authorList>
            <person name="Weinstock M.T."/>
            <person name="Hesek E.D."/>
            <person name="Wilson C.M."/>
            <person name="Gibson D.G."/>
        </authorList>
    </citation>
    <scope>NUCLEOTIDE SEQUENCE [LARGE SCALE GENOMIC DNA]</scope>
    <source>
        <strain evidence="10 11">ATCC 14048</strain>
    </source>
</reference>
<accession>A0AAN0Y220</accession>
<evidence type="ECO:0000256" key="2">
    <source>
        <dbReference type="ARBA" id="ARBA00022670"/>
    </source>
</evidence>
<dbReference type="Gene3D" id="3.40.50.200">
    <property type="entry name" value="Peptidase S8/S53 domain"/>
    <property type="match status" value="1"/>
</dbReference>
<dbReference type="GO" id="GO:0004252">
    <property type="term" value="F:serine-type endopeptidase activity"/>
    <property type="evidence" value="ECO:0007669"/>
    <property type="project" value="UniProtKB-UniRule"/>
</dbReference>
<dbReference type="RefSeq" id="WP_020332908.1">
    <property type="nucleotide sequence ID" value="NZ_ATFJ01000001.1"/>
</dbReference>
<evidence type="ECO:0000256" key="5">
    <source>
        <dbReference type="PIRSR" id="PIRSR615500-1"/>
    </source>
</evidence>
<dbReference type="GO" id="GO:0006508">
    <property type="term" value="P:proteolysis"/>
    <property type="evidence" value="ECO:0007669"/>
    <property type="project" value="UniProtKB-KW"/>
</dbReference>
<dbReference type="PROSITE" id="PS00138">
    <property type="entry name" value="SUBTILASE_SER"/>
    <property type="match status" value="1"/>
</dbReference>
<dbReference type="InterPro" id="IPR003961">
    <property type="entry name" value="FN3_dom"/>
</dbReference>
<dbReference type="AlphaFoldDB" id="A0AAN0Y220"/>
<feature type="signal peptide" evidence="8">
    <location>
        <begin position="1"/>
        <end position="32"/>
    </location>
</feature>
<dbReference type="SUPFAM" id="SSF49265">
    <property type="entry name" value="Fibronectin type III"/>
    <property type="match status" value="1"/>
</dbReference>
<dbReference type="InterPro" id="IPR036116">
    <property type="entry name" value="FN3_sf"/>
</dbReference>
<evidence type="ECO:0000313" key="10">
    <source>
        <dbReference type="EMBL" id="ANQ12198.1"/>
    </source>
</evidence>
<name>A0AAN0Y220_VIBNA</name>
<dbReference type="InterPro" id="IPR023827">
    <property type="entry name" value="Peptidase_S8_Asp-AS"/>
</dbReference>
<dbReference type="GeneID" id="70912742"/>
<dbReference type="InterPro" id="IPR050131">
    <property type="entry name" value="Peptidase_S8_subtilisin-like"/>
</dbReference>
<dbReference type="Pfam" id="PF22148">
    <property type="entry name" value="Fervidolysin_NPro-like"/>
    <property type="match status" value="1"/>
</dbReference>
<proteinExistence type="inferred from homology"/>
<dbReference type="InterPro" id="IPR022398">
    <property type="entry name" value="Peptidase_S8_His-AS"/>
</dbReference>
<sequence>MFTSTFVKTIRAQTKKLWCVLFLALTSIPIHAASPSARAELENNPSLAYSSESVLIRFKPEASVANKQQARQLVNGKTMRQFAIVNALEHLQLGHGRSVEKAIETLQRLPFVDFVEPDYVIRAYMEPDDYYYTEGLQWAPDNDGSFYLNLWGPFLGTLFPIKAGADIDANLAWDITTGSSDVIVAVIDTGVDYNHEDLAGNMWSNTGSPSGVHGYDFYNDDNNPMDEHGHGTHVAGTICAQGNNQVGVAGVAWQCQIMALRFLGADGSGYTSDAISAIEYAVENGAKISNNSWGGEPEFSNGLYAAIQSTATSSHLFIAAAGNGGSDGIGDNNDSTADYPSSFDLDNIISVASTNANDDLSSFSNYGSSRVDLGAPGEDIVSTYTIAGDYEIASGTSMAAPHVAGVAVLVASMHPEWGYADIKNRILSTTRPLTSLAGKTVTGGVLNALNAVQEPATLPAAPTSLSATAVSDTEITLTWEDNSNNEQGFRIERNSGSGWEVDFASVGANVTTYSDTGLTAENSYDYQVVAYNEVGDSAYTDVASATTKSTPSETVQTTVASSEIFGAGTVTGSYADTAEANDGNVQTIAERLSGGKPANRYSYLQHTWVFTGVPVGTSTLNIVAGSTISSDGEAFTFSYSVDGSNYSKLNGLSVSGGTESYSANLPAGVDGTVYIRVTDTNQLAGNDVLDEIFVDQLVIETEVGGIPPSEPEPVVPVLTLFDHYLSGKPDWHNVVLTWEDASMSVDVYRDGNLITPSVSGGTYRDEKIGKGSATYTYMVCEAGTTNCSSEVVVIFE</sequence>
<dbReference type="Pfam" id="PF00082">
    <property type="entry name" value="Peptidase_S8"/>
    <property type="match status" value="1"/>
</dbReference>
<dbReference type="PRINTS" id="PR00723">
    <property type="entry name" value="SUBTILISIN"/>
</dbReference>
<dbReference type="InterPro" id="IPR054399">
    <property type="entry name" value="Fervidolysin-like_N_prodom"/>
</dbReference>
<protein>
    <submittedName>
        <fullName evidence="10">Peptidase S8/S53 subtilisin kexin sedolisin</fullName>
    </submittedName>
</protein>
<dbReference type="KEGG" id="vna:PN96_08035"/>
<dbReference type="CDD" id="cd00063">
    <property type="entry name" value="FN3"/>
    <property type="match status" value="1"/>
</dbReference>
<dbReference type="InterPro" id="IPR034204">
    <property type="entry name" value="PfSUB1-like_cat_dom"/>
</dbReference>
<dbReference type="SMART" id="SM00060">
    <property type="entry name" value="FN3"/>
    <property type="match status" value="1"/>
</dbReference>
<dbReference type="PROSITE" id="PS50853">
    <property type="entry name" value="FN3"/>
    <property type="match status" value="1"/>
</dbReference>
<keyword evidence="11" id="KW-1185">Reference proteome</keyword>
<keyword evidence="2 6" id="KW-0645">Protease</keyword>
<dbReference type="InterPro" id="IPR000209">
    <property type="entry name" value="Peptidase_S8/S53_dom"/>
</dbReference>
<dbReference type="EMBL" id="CP016345">
    <property type="protein sequence ID" value="ANQ12198.1"/>
    <property type="molecule type" value="Genomic_DNA"/>
</dbReference>
<feature type="domain" description="Fibronectin type-III" evidence="9">
    <location>
        <begin position="461"/>
        <end position="550"/>
    </location>
</feature>
<comment type="similarity">
    <text evidence="1 6 7">Belongs to the peptidase S8 family.</text>
</comment>
<dbReference type="PANTHER" id="PTHR43806:SF11">
    <property type="entry name" value="CEREVISIN-RELATED"/>
    <property type="match status" value="1"/>
</dbReference>
<evidence type="ECO:0000256" key="8">
    <source>
        <dbReference type="SAM" id="SignalP"/>
    </source>
</evidence>
<dbReference type="Gene3D" id="2.60.40.10">
    <property type="entry name" value="Immunoglobulins"/>
    <property type="match status" value="1"/>
</dbReference>
<dbReference type="PROSITE" id="PS51892">
    <property type="entry name" value="SUBTILASE"/>
    <property type="match status" value="1"/>
</dbReference>
<dbReference type="PANTHER" id="PTHR43806">
    <property type="entry name" value="PEPTIDASE S8"/>
    <property type="match status" value="1"/>
</dbReference>
<feature type="active site" description="Charge relay system" evidence="5 6">
    <location>
        <position position="230"/>
    </location>
</feature>
<keyword evidence="4 6" id="KW-0720">Serine protease</keyword>
<dbReference type="PROSITE" id="PS00137">
    <property type="entry name" value="SUBTILASE_HIS"/>
    <property type="match status" value="1"/>
</dbReference>
<evidence type="ECO:0000256" key="4">
    <source>
        <dbReference type="ARBA" id="ARBA00022825"/>
    </source>
</evidence>
<evidence type="ECO:0000313" key="11">
    <source>
        <dbReference type="Proteomes" id="UP000092741"/>
    </source>
</evidence>
<feature type="chain" id="PRO_5042926052" evidence="8">
    <location>
        <begin position="33"/>
        <end position="796"/>
    </location>
</feature>
<dbReference type="InterPro" id="IPR036852">
    <property type="entry name" value="Peptidase_S8/S53_dom_sf"/>
</dbReference>
<dbReference type="CDD" id="cd07473">
    <property type="entry name" value="Peptidases_S8_Subtilisin_like"/>
    <property type="match status" value="1"/>
</dbReference>
<organism evidence="10 11">
    <name type="scientific">Vibrio natriegens NBRC 15636 = ATCC 14048 = DSM 759</name>
    <dbReference type="NCBI Taxonomy" id="1219067"/>
    <lineage>
        <taxon>Bacteria</taxon>
        <taxon>Pseudomonadati</taxon>
        <taxon>Pseudomonadota</taxon>
        <taxon>Gammaproteobacteria</taxon>
        <taxon>Vibrionales</taxon>
        <taxon>Vibrionaceae</taxon>
        <taxon>Vibrio</taxon>
    </lineage>
</organism>
<evidence type="ECO:0000256" key="6">
    <source>
        <dbReference type="PROSITE-ProRule" id="PRU01240"/>
    </source>
</evidence>
<dbReference type="InterPro" id="IPR023828">
    <property type="entry name" value="Peptidase_S8_Ser-AS"/>
</dbReference>
<evidence type="ECO:0000259" key="9">
    <source>
        <dbReference type="PROSITE" id="PS50853"/>
    </source>
</evidence>
<feature type="active site" description="Charge relay system" evidence="5 6">
    <location>
        <position position="188"/>
    </location>
</feature>
<dbReference type="Pfam" id="PF00041">
    <property type="entry name" value="fn3"/>
    <property type="match status" value="1"/>
</dbReference>